<feature type="domain" description="Peptidase S33 tripeptidyl aminopeptidase-like C-terminal" evidence="3">
    <location>
        <begin position="425"/>
        <end position="517"/>
    </location>
</feature>
<protein>
    <submittedName>
        <fullName evidence="4">Alpha/beta hydrolase</fullName>
    </submittedName>
</protein>
<sequence length="558" mass="60621">MKMLRLAAHVACLPLFAVAVSPAQASVNNATATVPSITWSPCPDAWTGPASPDLGDRLECGSMSAPLDHEAPDGNLLEIGVIRVRAAVPALREGSIFFQAGGPGAHPGTLLQAIARAWTDSDWIYQHHLSERFDLVAVIPRGLVGSGELRCVTGMPPSYETLSGDLSDANWNLMLSEAQAMADTCRAPWHARYINTEQHVHDMDMLRRALGDERLHFYGISYGSLVGAWYASVYPYHTGRMLWDSGLDVTRDYASALQSAIVAQHDAIVRKALNPILSDPARYGFGSNPGIVTEAVDKLPGRMRKLRLAAIKTPEELAATLHLANLWEVRKPATLNAMLRLLRNPLAPDPNMDARLRHMANKLAALVYMQPGTTPRFQSGPEGDSVRVVVPCNDMLWTRSESAVRRAARENARRYLSTTGHEVLDEIICLRWGPPTARPMVSANIELAPPFLMLQSDADTSTPLTGAMNALDRFANARMLLVRNSDEHGLFNFTRSPCIELTAARYLATGQLPETGSRAFACDGTHGSPLEGIPGEPPLPVVEPVAVTLPAPAAHDEL</sequence>
<keyword evidence="5" id="KW-1185">Reference proteome</keyword>
<feature type="chain" id="PRO_5045539128" evidence="1">
    <location>
        <begin position="26"/>
        <end position="558"/>
    </location>
</feature>
<keyword evidence="4" id="KW-0378">Hydrolase</keyword>
<name>A0ABX0Q341_9GAMM</name>
<feature type="signal peptide" evidence="1">
    <location>
        <begin position="1"/>
        <end position="25"/>
    </location>
</feature>
<dbReference type="InterPro" id="IPR000073">
    <property type="entry name" value="AB_hydrolase_1"/>
</dbReference>
<evidence type="ECO:0000313" key="4">
    <source>
        <dbReference type="EMBL" id="NID04773.1"/>
    </source>
</evidence>
<keyword evidence="1" id="KW-0732">Signal</keyword>
<proteinExistence type="predicted"/>
<dbReference type="Pfam" id="PF08386">
    <property type="entry name" value="Abhydrolase_4"/>
    <property type="match status" value="1"/>
</dbReference>
<dbReference type="GO" id="GO:0016787">
    <property type="term" value="F:hydrolase activity"/>
    <property type="evidence" value="ECO:0007669"/>
    <property type="project" value="UniProtKB-KW"/>
</dbReference>
<gene>
    <name evidence="4" type="ORF">HBF26_07735</name>
</gene>
<organism evidence="4 5">
    <name type="scientific">Luteibacter jiangsuensis</name>
    <dbReference type="NCBI Taxonomy" id="637577"/>
    <lineage>
        <taxon>Bacteria</taxon>
        <taxon>Pseudomonadati</taxon>
        <taxon>Pseudomonadota</taxon>
        <taxon>Gammaproteobacteria</taxon>
        <taxon>Lysobacterales</taxon>
        <taxon>Rhodanobacteraceae</taxon>
        <taxon>Luteibacter</taxon>
    </lineage>
</organism>
<reference evidence="4 5" key="1">
    <citation type="journal article" date="2011" name="Curr. Microbiol.">
        <title>Luteibacter jiangsuensis sp. nov.: a methamidophos-degrading bacterium isolated from a methamidophos-manufacturing factory.</title>
        <authorList>
            <person name="Wang L."/>
            <person name="Wang G.L."/>
            <person name="Li S.P."/>
            <person name="Jiang J.D."/>
        </authorList>
    </citation>
    <scope>NUCLEOTIDE SEQUENCE [LARGE SCALE GENOMIC DNA]</scope>
    <source>
        <strain evidence="4 5">CGMCC 1.10133</strain>
    </source>
</reference>
<evidence type="ECO:0000259" key="2">
    <source>
        <dbReference type="Pfam" id="PF00561"/>
    </source>
</evidence>
<accession>A0ABX0Q341</accession>
<dbReference type="InterPro" id="IPR013595">
    <property type="entry name" value="Pept_S33_TAP-like_C"/>
</dbReference>
<dbReference type="RefSeq" id="WP_167124740.1">
    <property type="nucleotide sequence ID" value="NZ_JAAQQR010000003.1"/>
</dbReference>
<dbReference type="Gene3D" id="3.40.50.1820">
    <property type="entry name" value="alpha/beta hydrolase"/>
    <property type="match status" value="1"/>
</dbReference>
<evidence type="ECO:0000259" key="3">
    <source>
        <dbReference type="Pfam" id="PF08386"/>
    </source>
</evidence>
<dbReference type="EMBL" id="JAAQQR010000003">
    <property type="protein sequence ID" value="NID04773.1"/>
    <property type="molecule type" value="Genomic_DNA"/>
</dbReference>
<comment type="caution">
    <text evidence="4">The sequence shown here is derived from an EMBL/GenBank/DDBJ whole genome shotgun (WGS) entry which is preliminary data.</text>
</comment>
<evidence type="ECO:0000256" key="1">
    <source>
        <dbReference type="SAM" id="SignalP"/>
    </source>
</evidence>
<dbReference type="Proteomes" id="UP001429601">
    <property type="component" value="Unassembled WGS sequence"/>
</dbReference>
<feature type="domain" description="AB hydrolase-1" evidence="2">
    <location>
        <begin position="118"/>
        <end position="235"/>
    </location>
</feature>
<dbReference type="SUPFAM" id="SSF53474">
    <property type="entry name" value="alpha/beta-Hydrolases"/>
    <property type="match status" value="1"/>
</dbReference>
<dbReference type="InterPro" id="IPR029058">
    <property type="entry name" value="AB_hydrolase_fold"/>
</dbReference>
<evidence type="ECO:0000313" key="5">
    <source>
        <dbReference type="Proteomes" id="UP001429601"/>
    </source>
</evidence>
<dbReference type="Pfam" id="PF00561">
    <property type="entry name" value="Abhydrolase_1"/>
    <property type="match status" value="1"/>
</dbReference>